<dbReference type="SUPFAM" id="SSF46785">
    <property type="entry name" value="Winged helix' DNA-binding domain"/>
    <property type="match status" value="1"/>
</dbReference>
<proteinExistence type="predicted"/>
<dbReference type="RefSeq" id="WP_114075630.1">
    <property type="nucleotide sequence ID" value="NZ_CP030918.1"/>
</dbReference>
<evidence type="ECO:0000313" key="3">
    <source>
        <dbReference type="Proteomes" id="UP000252023"/>
    </source>
</evidence>
<reference evidence="3" key="1">
    <citation type="submission" date="2018-07" db="EMBL/GenBank/DDBJ databases">
        <title>Genome sequencing of Paracoccus sp. SC2-6.</title>
        <authorList>
            <person name="Heo J."/>
            <person name="Kim S.-J."/>
            <person name="Kwon S.-W."/>
        </authorList>
    </citation>
    <scope>NUCLEOTIDE SEQUENCE [LARGE SCALE GENOMIC DNA]</scope>
    <source>
        <strain evidence="3">SC2-6</strain>
    </source>
</reference>
<dbReference type="EMBL" id="CP030918">
    <property type="protein sequence ID" value="AXC49311.1"/>
    <property type="molecule type" value="Genomic_DNA"/>
</dbReference>
<sequence length="151" mass="16704">MDSAAESLSKRRLRAWIRLLGVTRHAEAQLRDYLRREHGTTLPRFDVMAALWRRSAPVPMGELSRMLLISNGNATDVVSRLEAEGLALRTPSSEDRRTVLVALTDAGIAAFEGMAEGHEGEVDQLLGTLDGTELDTLRAILRKVSPGRDRE</sequence>
<evidence type="ECO:0000259" key="1">
    <source>
        <dbReference type="PROSITE" id="PS50995"/>
    </source>
</evidence>
<dbReference type="InterPro" id="IPR036390">
    <property type="entry name" value="WH_DNA-bd_sf"/>
</dbReference>
<dbReference type="InterPro" id="IPR000835">
    <property type="entry name" value="HTH_MarR-typ"/>
</dbReference>
<feature type="domain" description="HTH marR-type" evidence="1">
    <location>
        <begin position="1"/>
        <end position="146"/>
    </location>
</feature>
<name>A0A344PIV6_9RHOB</name>
<dbReference type="PRINTS" id="PR00598">
    <property type="entry name" value="HTHMARR"/>
</dbReference>
<dbReference type="SMART" id="SM00347">
    <property type="entry name" value="HTH_MARR"/>
    <property type="match status" value="1"/>
</dbReference>
<organism evidence="2 3">
    <name type="scientific">Paracoccus suum</name>
    <dbReference type="NCBI Taxonomy" id="2259340"/>
    <lineage>
        <taxon>Bacteria</taxon>
        <taxon>Pseudomonadati</taxon>
        <taxon>Pseudomonadota</taxon>
        <taxon>Alphaproteobacteria</taxon>
        <taxon>Rhodobacterales</taxon>
        <taxon>Paracoccaceae</taxon>
        <taxon>Paracoccus</taxon>
    </lineage>
</organism>
<accession>A0A344PIV6</accession>
<dbReference type="KEGG" id="pars:DRW48_06090"/>
<dbReference type="Proteomes" id="UP000252023">
    <property type="component" value="Chromosome"/>
</dbReference>
<dbReference type="Gene3D" id="1.10.10.10">
    <property type="entry name" value="Winged helix-like DNA-binding domain superfamily/Winged helix DNA-binding domain"/>
    <property type="match status" value="1"/>
</dbReference>
<dbReference type="InterPro" id="IPR036388">
    <property type="entry name" value="WH-like_DNA-bd_sf"/>
</dbReference>
<protein>
    <submittedName>
        <fullName evidence="2">MarR family transcriptional regulator</fullName>
    </submittedName>
</protein>
<keyword evidence="3" id="KW-1185">Reference proteome</keyword>
<dbReference type="PANTHER" id="PTHR33164:SF43">
    <property type="entry name" value="HTH-TYPE TRANSCRIPTIONAL REPRESSOR YETL"/>
    <property type="match status" value="1"/>
</dbReference>
<evidence type="ECO:0000313" key="2">
    <source>
        <dbReference type="EMBL" id="AXC49311.1"/>
    </source>
</evidence>
<dbReference type="PANTHER" id="PTHR33164">
    <property type="entry name" value="TRANSCRIPTIONAL REGULATOR, MARR FAMILY"/>
    <property type="match status" value="1"/>
</dbReference>
<dbReference type="Pfam" id="PF01047">
    <property type="entry name" value="MarR"/>
    <property type="match status" value="1"/>
</dbReference>
<gene>
    <name evidence="2" type="ORF">DRW48_06090</name>
</gene>
<dbReference type="AlphaFoldDB" id="A0A344PIV6"/>
<dbReference type="OrthoDB" id="7063965at2"/>
<dbReference type="PROSITE" id="PS50995">
    <property type="entry name" value="HTH_MARR_2"/>
    <property type="match status" value="1"/>
</dbReference>
<dbReference type="GO" id="GO:0003700">
    <property type="term" value="F:DNA-binding transcription factor activity"/>
    <property type="evidence" value="ECO:0007669"/>
    <property type="project" value="InterPro"/>
</dbReference>
<dbReference type="GO" id="GO:0006950">
    <property type="term" value="P:response to stress"/>
    <property type="evidence" value="ECO:0007669"/>
    <property type="project" value="TreeGrafter"/>
</dbReference>
<dbReference type="InterPro" id="IPR039422">
    <property type="entry name" value="MarR/SlyA-like"/>
</dbReference>